<accession>A0A0D1YDV8</accession>
<dbReference type="HOGENOM" id="CLU_015771_0_1_1"/>
<keyword evidence="1" id="KW-0175">Coiled coil</keyword>
<name>A0A0D1YDV8_9EURO</name>
<evidence type="ECO:0000256" key="2">
    <source>
        <dbReference type="SAM" id="MobiDB-lite"/>
    </source>
</evidence>
<sequence>MDPWKIIVVQPSKKVKTRNDELVDADARSHAARVSHSRKKRSVDADGRRRTTRQRQQQDTALPVPGPRTVLGQSGVDPFDGDNSRRLPLLMHEALEYAYETTWPSTFPTLKRPALTALRMAWRAAAVHSQLEFHCQVSNAATTAVVLADNPTVKDALIKVRLQHQIRAIEALRKVLTEPAWRATDELLMSVLRLTGQGGPTLEADFKQSFPAAPLSDAFSIKLYGRFVALRFHYDAAIFIVTAMGGVKNVHPAVVGILQMIDVGYATHLGEPPRVPWALEAPTIPVDPYDVQASALAENLGAGFKAPSLLSPEALLAPLEHVIEEACHLTMVIYQYQHAREPNMGRLLAIKDRALYFQHMLCSVPPQTPPDDHGNNEAVDHRTAAILRECVRLSLVCYSDLVLFPSAKTYILRTRVSNDLKTCLKKLEKKKRTRRREEEEAAATTRDDDNKIDCPELMIWMTVMGGVTSTSPQTRAWYCNRLRESMNAVSGGTSTSSTDDDRRNRDFMSLRDFTDMLKRHLYWDEILEGPTTALWSDATTEPILSQP</sequence>
<feature type="compositionally biased region" description="Basic residues" evidence="2">
    <location>
        <begin position="30"/>
        <end position="41"/>
    </location>
</feature>
<protein>
    <recommendedName>
        <fullName evidence="5">Transcription factor domain-containing protein</fullName>
    </recommendedName>
</protein>
<organism evidence="3 4">
    <name type="scientific">Exophiala spinifera</name>
    <dbReference type="NCBI Taxonomy" id="91928"/>
    <lineage>
        <taxon>Eukaryota</taxon>
        <taxon>Fungi</taxon>
        <taxon>Dikarya</taxon>
        <taxon>Ascomycota</taxon>
        <taxon>Pezizomycotina</taxon>
        <taxon>Eurotiomycetes</taxon>
        <taxon>Chaetothyriomycetidae</taxon>
        <taxon>Chaetothyriales</taxon>
        <taxon>Herpotrichiellaceae</taxon>
        <taxon>Exophiala</taxon>
    </lineage>
</organism>
<reference evidence="3 4" key="1">
    <citation type="submission" date="2015-01" db="EMBL/GenBank/DDBJ databases">
        <title>The Genome Sequence of Exophiala spinifera CBS89968.</title>
        <authorList>
            <consortium name="The Broad Institute Genomics Platform"/>
            <person name="Cuomo C."/>
            <person name="de Hoog S."/>
            <person name="Gorbushina A."/>
            <person name="Stielow B."/>
            <person name="Teixiera M."/>
            <person name="Abouelleil A."/>
            <person name="Chapman S.B."/>
            <person name="Priest M."/>
            <person name="Young S.K."/>
            <person name="Wortman J."/>
            <person name="Nusbaum C."/>
            <person name="Birren B."/>
        </authorList>
    </citation>
    <scope>NUCLEOTIDE SEQUENCE [LARGE SCALE GENOMIC DNA]</scope>
    <source>
        <strain evidence="3 4">CBS 89968</strain>
    </source>
</reference>
<keyword evidence="4" id="KW-1185">Reference proteome</keyword>
<dbReference type="VEuPathDB" id="FungiDB:PV08_08438"/>
<dbReference type="RefSeq" id="XP_016233467.1">
    <property type="nucleotide sequence ID" value="XM_016382764.1"/>
</dbReference>
<gene>
    <name evidence="3" type="ORF">PV08_08438</name>
</gene>
<dbReference type="GeneID" id="27335521"/>
<evidence type="ECO:0008006" key="5">
    <source>
        <dbReference type="Google" id="ProtNLM"/>
    </source>
</evidence>
<dbReference type="PANTHER" id="PTHR37540:SF5">
    <property type="entry name" value="TRANSCRIPTION FACTOR DOMAIN-CONTAINING PROTEIN"/>
    <property type="match status" value="1"/>
</dbReference>
<dbReference type="EMBL" id="KN847497">
    <property type="protein sequence ID" value="KIW13251.1"/>
    <property type="molecule type" value="Genomic_DNA"/>
</dbReference>
<evidence type="ECO:0000313" key="3">
    <source>
        <dbReference type="EMBL" id="KIW13251.1"/>
    </source>
</evidence>
<feature type="coiled-coil region" evidence="1">
    <location>
        <begin position="420"/>
        <end position="447"/>
    </location>
</feature>
<dbReference type="AlphaFoldDB" id="A0A0D1YDV8"/>
<dbReference type="OrthoDB" id="4145730at2759"/>
<dbReference type="Proteomes" id="UP000053328">
    <property type="component" value="Unassembled WGS sequence"/>
</dbReference>
<evidence type="ECO:0000256" key="1">
    <source>
        <dbReference type="SAM" id="Coils"/>
    </source>
</evidence>
<evidence type="ECO:0000313" key="4">
    <source>
        <dbReference type="Proteomes" id="UP000053328"/>
    </source>
</evidence>
<feature type="region of interest" description="Disordered" evidence="2">
    <location>
        <begin position="15"/>
        <end position="78"/>
    </location>
</feature>
<feature type="compositionally biased region" description="Basic and acidic residues" evidence="2">
    <location>
        <begin position="17"/>
        <end position="29"/>
    </location>
</feature>
<proteinExistence type="predicted"/>
<dbReference type="PANTHER" id="PTHR37540">
    <property type="entry name" value="TRANSCRIPTION FACTOR (ACR-2), PUTATIVE-RELATED-RELATED"/>
    <property type="match status" value="1"/>
</dbReference>